<protein>
    <recommendedName>
        <fullName evidence="10">DUF1772-domain-containing protein</fullName>
    </recommendedName>
</protein>
<dbReference type="Proteomes" id="UP000326198">
    <property type="component" value="Unassembled WGS sequence"/>
</dbReference>
<name>A0A5N7BLH9_9EURO</name>
<dbReference type="GO" id="GO:0004497">
    <property type="term" value="F:monooxygenase activity"/>
    <property type="evidence" value="ECO:0007669"/>
    <property type="project" value="UniProtKB-KW"/>
</dbReference>
<organism evidence="8 9">
    <name type="scientific">Aspergillus bertholletiae</name>
    <dbReference type="NCBI Taxonomy" id="1226010"/>
    <lineage>
        <taxon>Eukaryota</taxon>
        <taxon>Fungi</taxon>
        <taxon>Dikarya</taxon>
        <taxon>Ascomycota</taxon>
        <taxon>Pezizomycotina</taxon>
        <taxon>Eurotiomycetes</taxon>
        <taxon>Eurotiomycetidae</taxon>
        <taxon>Eurotiales</taxon>
        <taxon>Aspergillaceae</taxon>
        <taxon>Aspergillus</taxon>
        <taxon>Aspergillus subgen. Circumdati</taxon>
    </lineage>
</organism>
<keyword evidence="2 7" id="KW-0812">Transmembrane</keyword>
<evidence type="ECO:0000256" key="7">
    <source>
        <dbReference type="SAM" id="Phobius"/>
    </source>
</evidence>
<keyword evidence="4" id="KW-0503">Monooxygenase</keyword>
<evidence type="ECO:0008006" key="10">
    <source>
        <dbReference type="Google" id="ProtNLM"/>
    </source>
</evidence>
<evidence type="ECO:0000313" key="9">
    <source>
        <dbReference type="Proteomes" id="UP000326198"/>
    </source>
</evidence>
<reference evidence="8 9" key="1">
    <citation type="submission" date="2019-04" db="EMBL/GenBank/DDBJ databases">
        <title>Friends and foes A comparative genomics studyof 23 Aspergillus species from section Flavi.</title>
        <authorList>
            <consortium name="DOE Joint Genome Institute"/>
            <person name="Kjaerbolling I."/>
            <person name="Vesth T."/>
            <person name="Frisvad J.C."/>
            <person name="Nybo J.L."/>
            <person name="Theobald S."/>
            <person name="Kildgaard S."/>
            <person name="Isbrandt T."/>
            <person name="Kuo A."/>
            <person name="Sato A."/>
            <person name="Lyhne E.K."/>
            <person name="Kogle M.E."/>
            <person name="Wiebenga A."/>
            <person name="Kun R.S."/>
            <person name="Lubbers R.J."/>
            <person name="Makela M.R."/>
            <person name="Barry K."/>
            <person name="Chovatia M."/>
            <person name="Clum A."/>
            <person name="Daum C."/>
            <person name="Haridas S."/>
            <person name="He G."/>
            <person name="LaButti K."/>
            <person name="Lipzen A."/>
            <person name="Mondo S."/>
            <person name="Riley R."/>
            <person name="Salamov A."/>
            <person name="Simmons B.A."/>
            <person name="Magnuson J.K."/>
            <person name="Henrissat B."/>
            <person name="Mortensen U.H."/>
            <person name="Larsen T.O."/>
            <person name="Devries R.P."/>
            <person name="Grigoriev I.V."/>
            <person name="Machida M."/>
            <person name="Baker S.E."/>
            <person name="Andersen M.R."/>
        </authorList>
    </citation>
    <scope>NUCLEOTIDE SEQUENCE [LARGE SCALE GENOMIC DNA]</scope>
    <source>
        <strain evidence="8 9">IBT 29228</strain>
    </source>
</reference>
<evidence type="ECO:0000256" key="2">
    <source>
        <dbReference type="ARBA" id="ARBA00022692"/>
    </source>
</evidence>
<dbReference type="PANTHER" id="PTHR35042">
    <property type="entry name" value="ANTHRONE OXYGENASE ENCC"/>
    <property type="match status" value="1"/>
</dbReference>
<feature type="transmembrane region" description="Helical" evidence="7">
    <location>
        <begin position="96"/>
        <end position="117"/>
    </location>
</feature>
<keyword evidence="9" id="KW-1185">Reference proteome</keyword>
<comment type="subcellular location">
    <subcellularLocation>
        <location evidence="1">Membrane</location>
        <topology evidence="1">Multi-pass membrane protein</topology>
    </subcellularLocation>
</comment>
<feature type="transmembrane region" description="Helical" evidence="7">
    <location>
        <begin position="151"/>
        <end position="171"/>
    </location>
</feature>
<dbReference type="OrthoDB" id="5954308at2759"/>
<proteinExistence type="inferred from homology"/>
<comment type="similarity">
    <text evidence="6">Belongs to the anthrone oxygenase family.</text>
</comment>
<accession>A0A5N7BLH9</accession>
<evidence type="ECO:0000256" key="1">
    <source>
        <dbReference type="ARBA" id="ARBA00004141"/>
    </source>
</evidence>
<dbReference type="Pfam" id="PF08592">
    <property type="entry name" value="Anthrone_oxy"/>
    <property type="match status" value="1"/>
</dbReference>
<sequence length="173" mass="18633">MASLPFCVRLAQVVGIVGAGWLSGSLSAFSCNIIPGLLHSRREDHYPASSLLKQWRHFSEKEKAQSPSTVAVSAAAFAYLAWSGRPGTPLATPSSFTWYCAAAALTLASIPFTFLAMSTTNRALLQKARCDAESINKEHEEVDRLVHRWSILNGVHSLLPFLGCVAGVMAISS</sequence>
<keyword evidence="4" id="KW-0560">Oxidoreductase</keyword>
<gene>
    <name evidence="8" type="ORF">BDV26DRAFT_253837</name>
</gene>
<dbReference type="EMBL" id="ML736163">
    <property type="protein sequence ID" value="KAE8382357.1"/>
    <property type="molecule type" value="Genomic_DNA"/>
</dbReference>
<dbReference type="AlphaFoldDB" id="A0A5N7BLH9"/>
<keyword evidence="5 7" id="KW-0472">Membrane</keyword>
<dbReference type="InterPro" id="IPR013901">
    <property type="entry name" value="Anthrone_oxy"/>
</dbReference>
<evidence type="ECO:0000256" key="3">
    <source>
        <dbReference type="ARBA" id="ARBA00022989"/>
    </source>
</evidence>
<evidence type="ECO:0000256" key="5">
    <source>
        <dbReference type="ARBA" id="ARBA00023136"/>
    </source>
</evidence>
<evidence type="ECO:0000256" key="4">
    <source>
        <dbReference type="ARBA" id="ARBA00023033"/>
    </source>
</evidence>
<evidence type="ECO:0000256" key="6">
    <source>
        <dbReference type="ARBA" id="ARBA00034313"/>
    </source>
</evidence>
<keyword evidence="3 7" id="KW-1133">Transmembrane helix</keyword>
<dbReference type="PANTHER" id="PTHR35042:SF1">
    <property type="entry name" value="DUF1772-DOMAIN-CONTAINING PROTEIN"/>
    <property type="match status" value="1"/>
</dbReference>
<dbReference type="GO" id="GO:0016020">
    <property type="term" value="C:membrane"/>
    <property type="evidence" value="ECO:0007669"/>
    <property type="project" value="UniProtKB-SubCell"/>
</dbReference>
<evidence type="ECO:0000313" key="8">
    <source>
        <dbReference type="EMBL" id="KAE8382357.1"/>
    </source>
</evidence>